<organism evidence="1 2">
    <name type="scientific">Segatella buccae ATCC 33574</name>
    <dbReference type="NCBI Taxonomy" id="873513"/>
    <lineage>
        <taxon>Bacteria</taxon>
        <taxon>Pseudomonadati</taxon>
        <taxon>Bacteroidota</taxon>
        <taxon>Bacteroidia</taxon>
        <taxon>Bacteroidales</taxon>
        <taxon>Prevotellaceae</taxon>
        <taxon>Segatella</taxon>
    </lineage>
</organism>
<keyword evidence="2" id="KW-1185">Reference proteome</keyword>
<sequence>MTAICCHYLNFLSAINSLIDRLLQWQMTARQEKERKSFCTNKE</sequence>
<evidence type="ECO:0000313" key="2">
    <source>
        <dbReference type="Proteomes" id="UP000003112"/>
    </source>
</evidence>
<comment type="caution">
    <text evidence="1">The sequence shown here is derived from an EMBL/GenBank/DDBJ whole genome shotgun (WGS) entry which is preliminary data.</text>
</comment>
<name>E6K985_9BACT</name>
<reference evidence="1 2" key="1">
    <citation type="submission" date="2010-10" db="EMBL/GenBank/DDBJ databases">
        <authorList>
            <person name="Muzny D."/>
            <person name="Qin X."/>
            <person name="Deng J."/>
            <person name="Jiang H."/>
            <person name="Liu Y."/>
            <person name="Qu J."/>
            <person name="Song X.-Z."/>
            <person name="Zhang L."/>
            <person name="Thornton R."/>
            <person name="Coyle M."/>
            <person name="Francisco L."/>
            <person name="Jackson L."/>
            <person name="Javaid M."/>
            <person name="Korchina V."/>
            <person name="Kovar C."/>
            <person name="Mata R."/>
            <person name="Mathew T."/>
            <person name="Ngo R."/>
            <person name="Nguyen L."/>
            <person name="Nguyen N."/>
            <person name="Okwuonu G."/>
            <person name="Ongeri F."/>
            <person name="Pham C."/>
            <person name="Simmons D."/>
            <person name="Wilczek-Boney K."/>
            <person name="Hale W."/>
            <person name="Jakkamsetti A."/>
            <person name="Pham P."/>
            <person name="Ruth R."/>
            <person name="San Lucas F."/>
            <person name="Warren J."/>
            <person name="Zhang J."/>
            <person name="Zhao Z."/>
            <person name="Zhou C."/>
            <person name="Zhu D."/>
            <person name="Lee S."/>
            <person name="Bess C."/>
            <person name="Blankenburg K."/>
            <person name="Forbes L."/>
            <person name="Fu Q."/>
            <person name="Gubbala S."/>
            <person name="Hirani K."/>
            <person name="Jayaseelan J.C."/>
            <person name="Lara F."/>
            <person name="Munidasa M."/>
            <person name="Palculict T."/>
            <person name="Patil S."/>
            <person name="Pu L.-L."/>
            <person name="Saada N."/>
            <person name="Tang L."/>
            <person name="Weissenberger G."/>
            <person name="Zhu Y."/>
            <person name="Hemphill L."/>
            <person name="Shang Y."/>
            <person name="Youmans B."/>
            <person name="Ayvaz T."/>
            <person name="Ross M."/>
            <person name="Santibanez J."/>
            <person name="Aqrawi P."/>
            <person name="Gross S."/>
            <person name="Joshi V."/>
            <person name="Fowler G."/>
            <person name="Nazareth L."/>
            <person name="Reid J."/>
            <person name="Worley K."/>
            <person name="Petrosino J."/>
            <person name="Highlander S."/>
            <person name="Gibbs R."/>
        </authorList>
    </citation>
    <scope>NUCLEOTIDE SEQUENCE [LARGE SCALE GENOMIC DNA]</scope>
    <source>
        <strain evidence="1 2">ATCC 33574</strain>
    </source>
</reference>
<dbReference type="EMBL" id="AEPD01000033">
    <property type="protein sequence ID" value="EFU29893.1"/>
    <property type="molecule type" value="Genomic_DNA"/>
</dbReference>
<protein>
    <submittedName>
        <fullName evidence="1">Uncharacterized protein</fullName>
    </submittedName>
</protein>
<dbReference type="HOGENOM" id="CLU_3237595_0_0_10"/>
<accession>E6K985</accession>
<gene>
    <name evidence="1" type="ORF">HMPREF6485_2171</name>
</gene>
<evidence type="ECO:0000313" key="1">
    <source>
        <dbReference type="EMBL" id="EFU29893.1"/>
    </source>
</evidence>
<dbReference type="AlphaFoldDB" id="E6K985"/>
<dbReference type="STRING" id="873513.HMPREF6485_2171"/>
<dbReference type="Proteomes" id="UP000003112">
    <property type="component" value="Unassembled WGS sequence"/>
</dbReference>
<proteinExistence type="predicted"/>